<evidence type="ECO:0000313" key="3">
    <source>
        <dbReference type="Proteomes" id="UP001634007"/>
    </source>
</evidence>
<keyword evidence="3" id="KW-1185">Reference proteome</keyword>
<dbReference type="PANTHER" id="PTHR48478">
    <property type="entry name" value="LECTIN-LIKE"/>
    <property type="match status" value="1"/>
</dbReference>
<reference evidence="2 3" key="1">
    <citation type="submission" date="2024-11" db="EMBL/GenBank/DDBJ databases">
        <title>Chromosome-level genome assembly of Eucalyptus globulus Labill. provides insights into its genome evolution.</title>
        <authorList>
            <person name="Li X."/>
        </authorList>
    </citation>
    <scope>NUCLEOTIDE SEQUENCE [LARGE SCALE GENOMIC DNA]</scope>
    <source>
        <strain evidence="2">CL2024</strain>
        <tissue evidence="2">Fresh tender leaves</tissue>
    </source>
</reference>
<dbReference type="AlphaFoldDB" id="A0ABD3J711"/>
<evidence type="ECO:0000313" key="2">
    <source>
        <dbReference type="EMBL" id="KAL3720765.1"/>
    </source>
</evidence>
<comment type="caution">
    <text evidence="2">The sequence shown here is derived from an EMBL/GenBank/DDBJ whole genome shotgun (WGS) entry which is preliminary data.</text>
</comment>
<gene>
    <name evidence="2" type="ORF">ACJRO7_005556</name>
</gene>
<evidence type="ECO:0000256" key="1">
    <source>
        <dbReference type="SAM" id="MobiDB-lite"/>
    </source>
</evidence>
<dbReference type="EMBL" id="JBJKBG010000010">
    <property type="protein sequence ID" value="KAL3720766.1"/>
    <property type="molecule type" value="Genomic_DNA"/>
</dbReference>
<dbReference type="InterPro" id="IPR025886">
    <property type="entry name" value="PP2-like"/>
</dbReference>
<name>A0ABD3J711_EUCGL</name>
<dbReference type="PANTHER" id="PTHR48478:SF1">
    <property type="entry name" value="LECTIN-LIKE"/>
    <property type="match status" value="1"/>
</dbReference>
<protein>
    <submittedName>
        <fullName evidence="2">Uncharacterized protein</fullName>
    </submittedName>
</protein>
<dbReference type="Proteomes" id="UP001634007">
    <property type="component" value="Unassembled WGS sequence"/>
</dbReference>
<dbReference type="InterPro" id="IPR052147">
    <property type="entry name" value="PP2-like/Lectin"/>
</dbReference>
<dbReference type="EMBL" id="JBJKBG010000010">
    <property type="protein sequence ID" value="KAL3720765.1"/>
    <property type="molecule type" value="Genomic_DNA"/>
</dbReference>
<dbReference type="Pfam" id="PF14299">
    <property type="entry name" value="PP2"/>
    <property type="match status" value="1"/>
</dbReference>
<proteinExistence type="predicted"/>
<accession>A0ABD3J711</accession>
<organism evidence="2 3">
    <name type="scientific">Eucalyptus globulus</name>
    <name type="common">Tasmanian blue gum</name>
    <dbReference type="NCBI Taxonomy" id="34317"/>
    <lineage>
        <taxon>Eukaryota</taxon>
        <taxon>Viridiplantae</taxon>
        <taxon>Streptophyta</taxon>
        <taxon>Embryophyta</taxon>
        <taxon>Tracheophyta</taxon>
        <taxon>Spermatophyta</taxon>
        <taxon>Magnoliopsida</taxon>
        <taxon>eudicotyledons</taxon>
        <taxon>Gunneridae</taxon>
        <taxon>Pentapetalae</taxon>
        <taxon>rosids</taxon>
        <taxon>malvids</taxon>
        <taxon>Myrtales</taxon>
        <taxon>Myrtaceae</taxon>
        <taxon>Myrtoideae</taxon>
        <taxon>Eucalypteae</taxon>
        <taxon>Eucalyptus</taxon>
    </lineage>
</organism>
<sequence length="254" mass="28796">MAGTPAAVDAPHWSPSTDQEHARNGTTQTRKPPPLISLAMLRRAIGDEITSLDVDEVTPRVNEGVLLKDDKEQGQEDQAQPYTHKYWVERKLNKNCLMVLASGLSITFGDNSRQWTWPKEEESCYLGNENLPVAEVKRICWLEIKGKCKTIVLSPRTMYEVTILVKMSSQNRGWEIPVNLSLERPDGNRQVRMERLDILEKETWKHISIGKFETTPKTIGEISFSLSQTDGHWKGGLRVKGVVFTPTAEDEQPK</sequence>
<feature type="region of interest" description="Disordered" evidence="1">
    <location>
        <begin position="1"/>
        <end position="34"/>
    </location>
</feature>